<dbReference type="CDD" id="cd00090">
    <property type="entry name" value="HTH_ARSR"/>
    <property type="match status" value="1"/>
</dbReference>
<proteinExistence type="predicted"/>
<keyword evidence="1" id="KW-0805">Transcription regulation</keyword>
<dbReference type="PANTHER" id="PTHR33154">
    <property type="entry name" value="TRANSCRIPTIONAL REGULATOR, ARSR FAMILY"/>
    <property type="match status" value="1"/>
</dbReference>
<dbReference type="SMART" id="SM00418">
    <property type="entry name" value="HTH_ARSR"/>
    <property type="match status" value="1"/>
</dbReference>
<keyword evidence="3" id="KW-0804">Transcription</keyword>
<keyword evidence="2" id="KW-0238">DNA-binding</keyword>
<evidence type="ECO:0000256" key="1">
    <source>
        <dbReference type="ARBA" id="ARBA00023015"/>
    </source>
</evidence>
<dbReference type="InterPro" id="IPR036388">
    <property type="entry name" value="WH-like_DNA-bd_sf"/>
</dbReference>
<dbReference type="InterPro" id="IPR051081">
    <property type="entry name" value="HTH_MetalResp_TranReg"/>
</dbReference>
<evidence type="ECO:0000313" key="5">
    <source>
        <dbReference type="EMBL" id="OGL43530.1"/>
    </source>
</evidence>
<dbReference type="Pfam" id="PF01022">
    <property type="entry name" value="HTH_5"/>
    <property type="match status" value="1"/>
</dbReference>
<dbReference type="PROSITE" id="PS50987">
    <property type="entry name" value="HTH_ARSR_2"/>
    <property type="match status" value="1"/>
</dbReference>
<reference evidence="5 6" key="1">
    <citation type="journal article" date="2016" name="Nat. Commun.">
        <title>Thousands of microbial genomes shed light on interconnected biogeochemical processes in an aquifer system.</title>
        <authorList>
            <person name="Anantharaman K."/>
            <person name="Brown C.T."/>
            <person name="Hug L.A."/>
            <person name="Sharon I."/>
            <person name="Castelle C.J."/>
            <person name="Probst A.J."/>
            <person name="Thomas B.C."/>
            <person name="Singh A."/>
            <person name="Wilkins M.J."/>
            <person name="Karaoz U."/>
            <person name="Brodie E.L."/>
            <person name="Williams K.H."/>
            <person name="Hubbard S.S."/>
            <person name="Banfield J.F."/>
        </authorList>
    </citation>
    <scope>NUCLEOTIDE SEQUENCE [LARGE SCALE GENOMIC DNA]</scope>
</reference>
<name>A0A1F7RQB8_9BACT</name>
<dbReference type="Proteomes" id="UP000179266">
    <property type="component" value="Unassembled WGS sequence"/>
</dbReference>
<dbReference type="PRINTS" id="PR00778">
    <property type="entry name" value="HTHARSR"/>
</dbReference>
<dbReference type="EMBL" id="MGDD01000266">
    <property type="protein sequence ID" value="OGL43530.1"/>
    <property type="molecule type" value="Genomic_DNA"/>
</dbReference>
<dbReference type="NCBIfam" id="NF033788">
    <property type="entry name" value="HTH_metalloreg"/>
    <property type="match status" value="1"/>
</dbReference>
<dbReference type="InterPro" id="IPR036390">
    <property type="entry name" value="WH_DNA-bd_sf"/>
</dbReference>
<comment type="caution">
    <text evidence="5">The sequence shown here is derived from an EMBL/GenBank/DDBJ whole genome shotgun (WGS) entry which is preliminary data.</text>
</comment>
<sequence length="121" mass="13736">MTQDTEKIFKALSDKNRLRILKMLEVRPLCGCELSHVLNIVHSAISRRLKILTEAGLITRNRDGSFILYSLNVGTNSPVASCQLGILRGWMNDDFQIIDDRKKLLTINRHQFSSAHSRSAN</sequence>
<organism evidence="5 6">
    <name type="scientific">Candidatus Schekmanbacteria bacterium RBG_13_48_7</name>
    <dbReference type="NCBI Taxonomy" id="1817878"/>
    <lineage>
        <taxon>Bacteria</taxon>
        <taxon>Candidatus Schekmaniibacteriota</taxon>
    </lineage>
</organism>
<evidence type="ECO:0000256" key="3">
    <source>
        <dbReference type="ARBA" id="ARBA00023163"/>
    </source>
</evidence>
<dbReference type="GO" id="GO:0003700">
    <property type="term" value="F:DNA-binding transcription factor activity"/>
    <property type="evidence" value="ECO:0007669"/>
    <property type="project" value="InterPro"/>
</dbReference>
<dbReference type="InterPro" id="IPR011991">
    <property type="entry name" value="ArsR-like_HTH"/>
</dbReference>
<dbReference type="PANTHER" id="PTHR33154:SF35">
    <property type="entry name" value="TRANSCRIPTIONAL REGULATOR, ARSR FAMILY"/>
    <property type="match status" value="1"/>
</dbReference>
<dbReference type="Gene3D" id="1.10.10.10">
    <property type="entry name" value="Winged helix-like DNA-binding domain superfamily/Winged helix DNA-binding domain"/>
    <property type="match status" value="1"/>
</dbReference>
<evidence type="ECO:0000256" key="2">
    <source>
        <dbReference type="ARBA" id="ARBA00023125"/>
    </source>
</evidence>
<dbReference type="GO" id="GO:0003677">
    <property type="term" value="F:DNA binding"/>
    <property type="evidence" value="ECO:0007669"/>
    <property type="project" value="UniProtKB-KW"/>
</dbReference>
<dbReference type="AlphaFoldDB" id="A0A1F7RQB8"/>
<feature type="domain" description="HTH arsR-type" evidence="4">
    <location>
        <begin position="1"/>
        <end position="91"/>
    </location>
</feature>
<evidence type="ECO:0000313" key="6">
    <source>
        <dbReference type="Proteomes" id="UP000179266"/>
    </source>
</evidence>
<dbReference type="SUPFAM" id="SSF46785">
    <property type="entry name" value="Winged helix' DNA-binding domain"/>
    <property type="match status" value="1"/>
</dbReference>
<protein>
    <recommendedName>
        <fullName evidence="4">HTH arsR-type domain-containing protein</fullName>
    </recommendedName>
</protein>
<evidence type="ECO:0000259" key="4">
    <source>
        <dbReference type="PROSITE" id="PS50987"/>
    </source>
</evidence>
<gene>
    <name evidence="5" type="ORF">A2161_13220</name>
</gene>
<dbReference type="InterPro" id="IPR001845">
    <property type="entry name" value="HTH_ArsR_DNA-bd_dom"/>
</dbReference>
<accession>A0A1F7RQB8</accession>